<keyword evidence="3 5" id="KW-1133">Transmembrane helix</keyword>
<dbReference type="AlphaFoldDB" id="A0A1M7S0Y6"/>
<feature type="transmembrane region" description="Helical" evidence="5">
    <location>
        <begin position="254"/>
        <end position="277"/>
    </location>
</feature>
<dbReference type="RefSeq" id="WP_218587505.1">
    <property type="nucleotide sequence ID" value="NZ_FRDI01000002.1"/>
</dbReference>
<evidence type="ECO:0000259" key="6">
    <source>
        <dbReference type="PROSITE" id="PS50801"/>
    </source>
</evidence>
<dbReference type="PANTHER" id="PTHR11814">
    <property type="entry name" value="SULFATE TRANSPORTER"/>
    <property type="match status" value="1"/>
</dbReference>
<dbReference type="Gene3D" id="3.30.750.24">
    <property type="entry name" value="STAS domain"/>
    <property type="match status" value="1"/>
</dbReference>
<dbReference type="SUPFAM" id="SSF52091">
    <property type="entry name" value="SpoIIaa-like"/>
    <property type="match status" value="1"/>
</dbReference>
<dbReference type="InterPro" id="IPR001902">
    <property type="entry name" value="SLC26A/SulP_fam"/>
</dbReference>
<feature type="transmembrane region" description="Helical" evidence="5">
    <location>
        <begin position="385"/>
        <end position="415"/>
    </location>
</feature>
<name>A0A1M7S0Y6_9BACT</name>
<feature type="transmembrane region" description="Helical" evidence="5">
    <location>
        <begin position="29"/>
        <end position="49"/>
    </location>
</feature>
<protein>
    <submittedName>
        <fullName evidence="7">Sulfate permease, SulP family</fullName>
    </submittedName>
</protein>
<evidence type="ECO:0000256" key="4">
    <source>
        <dbReference type="ARBA" id="ARBA00023136"/>
    </source>
</evidence>
<dbReference type="STRING" id="1121455.SAMN02745728_00430"/>
<dbReference type="EMBL" id="FRDI01000002">
    <property type="protein sequence ID" value="SHN52163.1"/>
    <property type="molecule type" value="Genomic_DNA"/>
</dbReference>
<feature type="transmembrane region" description="Helical" evidence="5">
    <location>
        <begin position="202"/>
        <end position="220"/>
    </location>
</feature>
<reference evidence="7 8" key="1">
    <citation type="submission" date="2016-12" db="EMBL/GenBank/DDBJ databases">
        <authorList>
            <person name="Song W.-J."/>
            <person name="Kurnit D.M."/>
        </authorList>
    </citation>
    <scope>NUCLEOTIDE SEQUENCE [LARGE SCALE GENOMIC DNA]</scope>
    <source>
        <strain evidence="7 8">DSM 11393</strain>
    </source>
</reference>
<comment type="subcellular location">
    <subcellularLocation>
        <location evidence="1">Membrane</location>
        <topology evidence="1">Multi-pass membrane protein</topology>
    </subcellularLocation>
</comment>
<dbReference type="CDD" id="cd07042">
    <property type="entry name" value="STAS_SulP_like_sulfate_transporter"/>
    <property type="match status" value="1"/>
</dbReference>
<sequence>MNFQIKNVFRPRIFDSLSDYNLSVFQKDVMAGITVGVVALPLAMAFAIASGVKPEAGIITAIVAGFLTSLLGGTKVAIGGPTGAFVVIILGIVQLYGVDNLLICTMMAGVILFLLGVFRMGWFANYFPQPLISGFTSGIAITILSTQLKDIFGLPPGQAQAGFIASINNIFHNVNFINYTALILTIGCCLAIVFWPKRLSKFAPGPIAVLILGTALAYFLNLPVETIGSRFAGGIPSVLPAFKVPAFDFDTFQFLLGPAVTIALLGGIESVLCAVVADGMIDDKHDSNQELMAQGIANMVSPLFGGIPSTGAIVRTATNIRNGGRTPIAGIVHALTLLVIMLVIAPLASYVPLAVLSAILVVVAINMGQWRDFKQLHIYPKSDAVVLLITFLLTVFFDLTVAVEVGILTACALFIKRMASQASIQVKYIDMIEPNTSVSDVSRAGTELFYSDVVEFKMSGEFFFGATQKLQTLFAHLQTAPKVMIINMKYVRSLDASSLLVFQQLIVKAYAKNIKIIISGLERQPKKAMIKSGLAKEIGEEYFVANFTEAFKLAKSFLN</sequence>
<dbReference type="GO" id="GO:0055085">
    <property type="term" value="P:transmembrane transport"/>
    <property type="evidence" value="ECO:0007669"/>
    <property type="project" value="InterPro"/>
</dbReference>
<feature type="transmembrane region" description="Helical" evidence="5">
    <location>
        <begin position="335"/>
        <end position="365"/>
    </location>
</feature>
<dbReference type="InterPro" id="IPR011547">
    <property type="entry name" value="SLC26A/SulP_dom"/>
</dbReference>
<dbReference type="GO" id="GO:0016020">
    <property type="term" value="C:membrane"/>
    <property type="evidence" value="ECO:0007669"/>
    <property type="project" value="UniProtKB-SubCell"/>
</dbReference>
<feature type="transmembrane region" description="Helical" evidence="5">
    <location>
        <begin position="101"/>
        <end position="122"/>
    </location>
</feature>
<keyword evidence="2 5" id="KW-0812">Transmembrane</keyword>
<evidence type="ECO:0000256" key="5">
    <source>
        <dbReference type="SAM" id="Phobius"/>
    </source>
</evidence>
<dbReference type="InterPro" id="IPR002645">
    <property type="entry name" value="STAS_dom"/>
</dbReference>
<feature type="transmembrane region" description="Helical" evidence="5">
    <location>
        <begin position="176"/>
        <end position="195"/>
    </location>
</feature>
<evidence type="ECO:0000256" key="3">
    <source>
        <dbReference type="ARBA" id="ARBA00022989"/>
    </source>
</evidence>
<gene>
    <name evidence="7" type="ORF">SAMN02745728_00430</name>
</gene>
<dbReference type="InterPro" id="IPR036513">
    <property type="entry name" value="STAS_dom_sf"/>
</dbReference>
<feature type="domain" description="STAS" evidence="6">
    <location>
        <begin position="452"/>
        <end position="554"/>
    </location>
</feature>
<evidence type="ECO:0000313" key="7">
    <source>
        <dbReference type="EMBL" id="SHN52163.1"/>
    </source>
</evidence>
<accession>A0A1M7S0Y6</accession>
<evidence type="ECO:0000256" key="1">
    <source>
        <dbReference type="ARBA" id="ARBA00004141"/>
    </source>
</evidence>
<evidence type="ECO:0000256" key="2">
    <source>
        <dbReference type="ARBA" id="ARBA00022692"/>
    </source>
</evidence>
<keyword evidence="4 5" id="KW-0472">Membrane</keyword>
<dbReference type="PROSITE" id="PS50801">
    <property type="entry name" value="STAS"/>
    <property type="match status" value="1"/>
</dbReference>
<feature type="transmembrane region" description="Helical" evidence="5">
    <location>
        <begin position="56"/>
        <end position="72"/>
    </location>
</feature>
<dbReference type="Pfam" id="PF01740">
    <property type="entry name" value="STAS"/>
    <property type="match status" value="1"/>
</dbReference>
<evidence type="ECO:0000313" key="8">
    <source>
        <dbReference type="Proteomes" id="UP000186469"/>
    </source>
</evidence>
<dbReference type="Pfam" id="PF00916">
    <property type="entry name" value="Sulfate_transp"/>
    <property type="match status" value="1"/>
</dbReference>
<organism evidence="7 8">
    <name type="scientific">Desulfovibrio litoralis DSM 11393</name>
    <dbReference type="NCBI Taxonomy" id="1121455"/>
    <lineage>
        <taxon>Bacteria</taxon>
        <taxon>Pseudomonadati</taxon>
        <taxon>Thermodesulfobacteriota</taxon>
        <taxon>Desulfovibrionia</taxon>
        <taxon>Desulfovibrionales</taxon>
        <taxon>Desulfovibrionaceae</taxon>
        <taxon>Desulfovibrio</taxon>
    </lineage>
</organism>
<proteinExistence type="predicted"/>
<dbReference type="Proteomes" id="UP000186469">
    <property type="component" value="Unassembled WGS sequence"/>
</dbReference>
<keyword evidence="8" id="KW-1185">Reference proteome</keyword>